<keyword evidence="2" id="KW-1185">Reference proteome</keyword>
<organism evidence="1 2">
    <name type="scientific">Sugiyamaella lignohabitans</name>
    <dbReference type="NCBI Taxonomy" id="796027"/>
    <lineage>
        <taxon>Eukaryota</taxon>
        <taxon>Fungi</taxon>
        <taxon>Dikarya</taxon>
        <taxon>Ascomycota</taxon>
        <taxon>Saccharomycotina</taxon>
        <taxon>Dipodascomycetes</taxon>
        <taxon>Dipodascales</taxon>
        <taxon>Trichomonascaceae</taxon>
        <taxon>Sugiyamaella</taxon>
    </lineage>
</organism>
<dbReference type="Proteomes" id="UP000189580">
    <property type="component" value="Chromosome c"/>
</dbReference>
<gene>
    <name evidence="1" type="ORF">AWJ20_4311</name>
</gene>
<dbReference type="GeneID" id="30036430"/>
<proteinExistence type="predicted"/>
<name>A0A167CC99_9ASCO</name>
<dbReference type="RefSeq" id="XP_018733973.1">
    <property type="nucleotide sequence ID" value="XM_018881378.1"/>
</dbReference>
<sequence length="93" mass="10055">MANVIDDLTFLRTALTIEAFCEGEARQQMTESALTPKSINRDISVMSCSIWESVIPSTTTTQCATRLLSSSIMAAAILPATSPSSDRRITTVE</sequence>
<accession>A0A167CC99</accession>
<dbReference type="OrthoDB" id="10517732at2759"/>
<dbReference type="EMBL" id="CP014500">
    <property type="protein sequence ID" value="ANB11496.1"/>
    <property type="molecule type" value="Genomic_DNA"/>
</dbReference>
<dbReference type="KEGG" id="slb:AWJ20_4311"/>
<protein>
    <submittedName>
        <fullName evidence="1">Uncharacterized protein</fullName>
    </submittedName>
</protein>
<evidence type="ECO:0000313" key="2">
    <source>
        <dbReference type="Proteomes" id="UP000189580"/>
    </source>
</evidence>
<evidence type="ECO:0000313" key="1">
    <source>
        <dbReference type="EMBL" id="ANB11496.1"/>
    </source>
</evidence>
<dbReference type="AlphaFoldDB" id="A0A167CC99"/>
<reference evidence="1 2" key="1">
    <citation type="submission" date="2016-02" db="EMBL/GenBank/DDBJ databases">
        <title>Complete genome sequence and transcriptome regulation of the pentose utilising yeast Sugiyamaella lignohabitans.</title>
        <authorList>
            <person name="Bellasio M."/>
            <person name="Peymann A."/>
            <person name="Valli M."/>
            <person name="Sipitzky M."/>
            <person name="Graf A."/>
            <person name="Sauer M."/>
            <person name="Marx H."/>
            <person name="Mattanovich D."/>
        </authorList>
    </citation>
    <scope>NUCLEOTIDE SEQUENCE [LARGE SCALE GENOMIC DNA]</scope>
    <source>
        <strain evidence="1 2">CBS 10342</strain>
    </source>
</reference>